<dbReference type="Proteomes" id="UP000188602">
    <property type="component" value="Unassembled WGS sequence"/>
</dbReference>
<dbReference type="GO" id="GO:0019867">
    <property type="term" value="C:outer membrane"/>
    <property type="evidence" value="ECO:0007669"/>
    <property type="project" value="InterPro"/>
</dbReference>
<keyword evidence="2" id="KW-1185">Reference proteome</keyword>
<sequence>MNGKITLFLTALSLLLVGCVTPPQGLEQERFSITSYRQISPQDLNCHCKTVRLGGKIIRSEALPDKTKVEILSLPISPYSGKPFVESPSEGRFIAYFDGFIDPENLKDRYITLGGQLSGKEQAKIEQADYTYPIIQVSNYRLWTLTKSYYYPMDEWDDWGLWGWRHYRPWYREPEIRYYLN</sequence>
<dbReference type="Pfam" id="PF03843">
    <property type="entry name" value="Slp"/>
    <property type="match status" value="1"/>
</dbReference>
<comment type="caution">
    <text evidence="1">The sequence shown here is derived from an EMBL/GenBank/DDBJ whole genome shotgun (WGS) entry which is preliminary data.</text>
</comment>
<dbReference type="NCBIfam" id="TIGR00752">
    <property type="entry name" value="slp"/>
    <property type="match status" value="1"/>
</dbReference>
<evidence type="ECO:0000313" key="2">
    <source>
        <dbReference type="Proteomes" id="UP000188602"/>
    </source>
</evidence>
<dbReference type="InterPro" id="IPR004658">
    <property type="entry name" value="OMP_Slp"/>
</dbReference>
<dbReference type="EMBL" id="MLHQ01000014">
    <property type="protein sequence ID" value="OOF58722.1"/>
    <property type="molecule type" value="Genomic_DNA"/>
</dbReference>
<reference evidence="1 2" key="1">
    <citation type="submission" date="2016-10" db="EMBL/GenBank/DDBJ databases">
        <title>Rodentibacter gen. nov. and new species.</title>
        <authorList>
            <person name="Christensen H."/>
        </authorList>
    </citation>
    <scope>NUCLEOTIDE SEQUENCE [LARGE SCALE GENOMIC DNA]</scope>
    <source>
        <strain evidence="1 2">Ac151</strain>
    </source>
</reference>
<dbReference type="PANTHER" id="PTHR37530:SF1">
    <property type="entry name" value="OUTER MEMBRANE PROTEIN SLP"/>
    <property type="match status" value="1"/>
</dbReference>
<protein>
    <recommendedName>
        <fullName evidence="3">Starvation-inducible protein</fullName>
    </recommendedName>
</protein>
<evidence type="ECO:0008006" key="3">
    <source>
        <dbReference type="Google" id="ProtNLM"/>
    </source>
</evidence>
<dbReference type="PIRSF" id="PIRSF004982">
    <property type="entry name" value="SlP"/>
    <property type="match status" value="1"/>
</dbReference>
<dbReference type="STRING" id="1907939.BKL49_06120"/>
<dbReference type="RefSeq" id="WP_077423746.1">
    <property type="nucleotide sequence ID" value="NZ_MLHQ01000014.1"/>
</dbReference>
<dbReference type="OrthoDB" id="5295757at2"/>
<dbReference type="PANTHER" id="PTHR37530">
    <property type="entry name" value="OUTER MEMBRANE PROTEIN SLP"/>
    <property type="match status" value="1"/>
</dbReference>
<proteinExistence type="predicted"/>
<accession>A0A1V3JQN8</accession>
<dbReference type="AlphaFoldDB" id="A0A1V3JQN8"/>
<organism evidence="1 2">
    <name type="scientific">Rodentibacter myodis</name>
    <dbReference type="NCBI Taxonomy" id="1907939"/>
    <lineage>
        <taxon>Bacteria</taxon>
        <taxon>Pseudomonadati</taxon>
        <taxon>Pseudomonadota</taxon>
        <taxon>Gammaproteobacteria</taxon>
        <taxon>Pasteurellales</taxon>
        <taxon>Pasteurellaceae</taxon>
        <taxon>Rodentibacter</taxon>
    </lineage>
</organism>
<dbReference type="PROSITE" id="PS51257">
    <property type="entry name" value="PROKAR_LIPOPROTEIN"/>
    <property type="match status" value="1"/>
</dbReference>
<name>A0A1V3JQN8_9PAST</name>
<evidence type="ECO:0000313" key="1">
    <source>
        <dbReference type="EMBL" id="OOF58722.1"/>
    </source>
</evidence>
<gene>
    <name evidence="1" type="ORF">BKL49_06120</name>
</gene>